<dbReference type="EMBL" id="CP041186">
    <property type="protein sequence ID" value="QDG51457.1"/>
    <property type="molecule type" value="Genomic_DNA"/>
</dbReference>
<accession>A0A5B8Y640</accession>
<evidence type="ECO:0000313" key="1">
    <source>
        <dbReference type="EMBL" id="QDG51457.1"/>
    </source>
</evidence>
<name>A0A4Y6PTV4_PERCE</name>
<evidence type="ECO:0000313" key="2">
    <source>
        <dbReference type="Proteomes" id="UP000315995"/>
    </source>
</evidence>
<gene>
    <name evidence="1" type="ORF">FIV42_12090</name>
</gene>
<dbReference type="OrthoDB" id="9769023at2"/>
<keyword evidence="2" id="KW-1185">Reference proteome</keyword>
<dbReference type="RefSeq" id="WP_141197937.1">
    <property type="nucleotide sequence ID" value="NZ_CP041186.1"/>
</dbReference>
<dbReference type="AlphaFoldDB" id="A0A4Y6PTV4"/>
<dbReference type="PROSITE" id="PS51257">
    <property type="entry name" value="PROKAR_LIPOPROTEIN"/>
    <property type="match status" value="1"/>
</dbReference>
<reference evidence="1 2" key="1">
    <citation type="submission" date="2019-06" db="EMBL/GenBank/DDBJ databases">
        <title>Persicimonas caeni gen. nov., sp. nov., a predatory bacterium isolated from solar saltern.</title>
        <authorList>
            <person name="Wang S."/>
        </authorList>
    </citation>
    <scope>NUCLEOTIDE SEQUENCE [LARGE SCALE GENOMIC DNA]</scope>
    <source>
        <strain evidence="1 2">YN101</strain>
    </source>
</reference>
<accession>A0A4Y6PTV4</accession>
<protein>
    <submittedName>
        <fullName evidence="1">Uncharacterized protein</fullName>
    </submittedName>
</protein>
<sequence length="474" mass="52975">MPLRLLHLALIALFALVWTSGCATYSDNVRDAHSAVAQSHPERAVKLLNTQLQLKSSKRLPMEFEDDNVLLLLERATVLQAMGEYKLAARDMMAVDDHLEWLDLSSTGADDIAKYMYSESSKQYRAPAYERLLLNTLNMINFLAMRDFQGAKVEARRFTLLEQFFLDNEEPALLSGILSVGNYLGGAAFEHSGDYQQAARYYSRAYHYGFRAPQFRDRLVDLIWLTGYKPRELQAEEGKEALTKIMEAVDINEEISFDEYREQYLKGDTLIIVQTGLVPWKQATRVPIAQAMSYSHGSHYHSFDNDQETRLNMMVANGVIESVNFPMLTTIGIPADKPVVVKVDGAERPSTGNVDVSSQVQTAYAHMVPSMMVAAITRLMTRVVAGEATEAVVNQTGNGGLGFLAKLAVEGAMNAADKPDTRSWMTLPGRIRIIRTQLGPDVHPISITVGNESDARQVMIREDSLNVVNFSRLR</sequence>
<organism evidence="1 2">
    <name type="scientific">Persicimonas caeni</name>
    <dbReference type="NCBI Taxonomy" id="2292766"/>
    <lineage>
        <taxon>Bacteria</taxon>
        <taxon>Deltaproteobacteria</taxon>
        <taxon>Bradymonadales</taxon>
        <taxon>Bradymonadaceae</taxon>
        <taxon>Persicimonas</taxon>
    </lineage>
</organism>
<proteinExistence type="predicted"/>
<dbReference type="Proteomes" id="UP000315995">
    <property type="component" value="Chromosome"/>
</dbReference>